<dbReference type="OrthoDB" id="9802248at2"/>
<evidence type="ECO:0000313" key="7">
    <source>
        <dbReference type="Proteomes" id="UP000183997"/>
    </source>
</evidence>
<name>A0A1M6PM52_9FIRM</name>
<accession>A0A1M6PM52</accession>
<feature type="domain" description="Metallo-beta-lactamase" evidence="5">
    <location>
        <begin position="12"/>
        <end position="189"/>
    </location>
</feature>
<evidence type="ECO:0000259" key="5">
    <source>
        <dbReference type="SMART" id="SM00849"/>
    </source>
</evidence>
<dbReference type="Pfam" id="PF00753">
    <property type="entry name" value="Lactamase_B"/>
    <property type="match status" value="1"/>
</dbReference>
<comment type="cofactor">
    <cofactor evidence="1">
        <name>Zn(2+)</name>
        <dbReference type="ChEBI" id="CHEBI:29105"/>
    </cofactor>
</comment>
<keyword evidence="4" id="KW-0862">Zinc</keyword>
<keyword evidence="2" id="KW-0479">Metal-binding</keyword>
<dbReference type="STRING" id="1121421.SAMN02745123_00668"/>
<dbReference type="AlphaFoldDB" id="A0A1M6PM52"/>
<reference evidence="7" key="1">
    <citation type="submission" date="2016-11" db="EMBL/GenBank/DDBJ databases">
        <authorList>
            <person name="Varghese N."/>
            <person name="Submissions S."/>
        </authorList>
    </citation>
    <scope>NUCLEOTIDE SEQUENCE [LARGE SCALE GENOMIC DNA]</scope>
    <source>
        <strain evidence="7">DSM 10349</strain>
    </source>
</reference>
<sequence length="205" mass="21459">MIIEILPVGNLEANCYIIGCPATRQAAVVDPGDEAGRILEKLKQLNLQASTIILTHGHADHIGGVGELKKATGASVMIHAQDGEALTNPALNLSAWLGESLAFKPADRLLQDGDTVTVGDITLEVIHTPGHTPGGICLRAGNVLFSGDTLFAQSIGRSDFPGGSQSTLIQAIKKKLLVLPEETTIYPGHGGSSTIGSEKVHNPYL</sequence>
<dbReference type="Gene3D" id="3.60.15.10">
    <property type="entry name" value="Ribonuclease Z/Hydroxyacylglutathione hydrolase-like"/>
    <property type="match status" value="1"/>
</dbReference>
<dbReference type="PANTHER" id="PTHR46233">
    <property type="entry name" value="HYDROXYACYLGLUTATHIONE HYDROLASE GLOC"/>
    <property type="match status" value="1"/>
</dbReference>
<dbReference type="EMBL" id="FRAR01000006">
    <property type="protein sequence ID" value="SHK09039.1"/>
    <property type="molecule type" value="Genomic_DNA"/>
</dbReference>
<keyword evidence="7" id="KW-1185">Reference proteome</keyword>
<evidence type="ECO:0000256" key="1">
    <source>
        <dbReference type="ARBA" id="ARBA00001947"/>
    </source>
</evidence>
<gene>
    <name evidence="6" type="ORF">SAMN02745123_00668</name>
</gene>
<organism evidence="6 7">
    <name type="scientific">Desulforamulus aeronauticus DSM 10349</name>
    <dbReference type="NCBI Taxonomy" id="1121421"/>
    <lineage>
        <taxon>Bacteria</taxon>
        <taxon>Bacillati</taxon>
        <taxon>Bacillota</taxon>
        <taxon>Clostridia</taxon>
        <taxon>Eubacteriales</taxon>
        <taxon>Peptococcaceae</taxon>
        <taxon>Desulforamulus</taxon>
    </lineage>
</organism>
<dbReference type="PANTHER" id="PTHR46233:SF3">
    <property type="entry name" value="HYDROXYACYLGLUTATHIONE HYDROLASE GLOC"/>
    <property type="match status" value="1"/>
</dbReference>
<dbReference type="GO" id="GO:0008800">
    <property type="term" value="F:beta-lactamase activity"/>
    <property type="evidence" value="ECO:0007669"/>
    <property type="project" value="InterPro"/>
</dbReference>
<dbReference type="InterPro" id="IPR001279">
    <property type="entry name" value="Metallo-B-lactamas"/>
</dbReference>
<dbReference type="GO" id="GO:0008270">
    <property type="term" value="F:zinc ion binding"/>
    <property type="evidence" value="ECO:0007669"/>
    <property type="project" value="InterPro"/>
</dbReference>
<dbReference type="CDD" id="cd06262">
    <property type="entry name" value="metallo-hydrolase-like_MBL-fold"/>
    <property type="match status" value="1"/>
</dbReference>
<evidence type="ECO:0000256" key="3">
    <source>
        <dbReference type="ARBA" id="ARBA00022801"/>
    </source>
</evidence>
<evidence type="ECO:0000256" key="2">
    <source>
        <dbReference type="ARBA" id="ARBA00022723"/>
    </source>
</evidence>
<dbReference type="InterPro" id="IPR036866">
    <property type="entry name" value="RibonucZ/Hydroxyglut_hydro"/>
</dbReference>
<dbReference type="SUPFAM" id="SSF56281">
    <property type="entry name" value="Metallo-hydrolase/oxidoreductase"/>
    <property type="match status" value="1"/>
</dbReference>
<dbReference type="Proteomes" id="UP000183997">
    <property type="component" value="Unassembled WGS sequence"/>
</dbReference>
<evidence type="ECO:0000256" key="4">
    <source>
        <dbReference type="ARBA" id="ARBA00022833"/>
    </source>
</evidence>
<dbReference type="InterPro" id="IPR001018">
    <property type="entry name" value="Beta-lactamase_class-B_CS"/>
</dbReference>
<protein>
    <submittedName>
        <fullName evidence="6">Glyoxylase, beta-lactamase superfamily II</fullName>
    </submittedName>
</protein>
<dbReference type="InterPro" id="IPR051453">
    <property type="entry name" value="MBL_Glyoxalase_II"/>
</dbReference>
<dbReference type="GO" id="GO:0017001">
    <property type="term" value="P:antibiotic catabolic process"/>
    <property type="evidence" value="ECO:0007669"/>
    <property type="project" value="InterPro"/>
</dbReference>
<proteinExistence type="predicted"/>
<evidence type="ECO:0000313" key="6">
    <source>
        <dbReference type="EMBL" id="SHK09039.1"/>
    </source>
</evidence>
<dbReference type="RefSeq" id="WP_072910898.1">
    <property type="nucleotide sequence ID" value="NZ_FRAR01000006.1"/>
</dbReference>
<keyword evidence="3" id="KW-0378">Hydrolase</keyword>
<dbReference type="SMART" id="SM00849">
    <property type="entry name" value="Lactamase_B"/>
    <property type="match status" value="1"/>
</dbReference>
<dbReference type="PROSITE" id="PS00743">
    <property type="entry name" value="BETA_LACTAMASE_B_1"/>
    <property type="match status" value="1"/>
</dbReference>